<reference evidence="17" key="1">
    <citation type="submission" date="2012-12" db="EMBL/GenBank/DDBJ databases">
        <authorList>
            <person name="Hellsten U."/>
            <person name="Grimwood J."/>
            <person name="Chapman J.A."/>
            <person name="Shapiro H."/>
            <person name="Aerts A."/>
            <person name="Otillar R.P."/>
            <person name="Terry A.Y."/>
            <person name="Boore J.L."/>
            <person name="Simakov O."/>
            <person name="Marletaz F."/>
            <person name="Cho S.-J."/>
            <person name="Edsinger-Gonzales E."/>
            <person name="Havlak P."/>
            <person name="Kuo D.-H."/>
            <person name="Larsson T."/>
            <person name="Lv J."/>
            <person name="Arendt D."/>
            <person name="Savage R."/>
            <person name="Osoegawa K."/>
            <person name="de Jong P."/>
            <person name="Lindberg D.R."/>
            <person name="Seaver E.C."/>
            <person name="Weisblat D.A."/>
            <person name="Putnam N.H."/>
            <person name="Grigoriev I.V."/>
            <person name="Rokhsar D.S."/>
        </authorList>
    </citation>
    <scope>NUCLEOTIDE SEQUENCE</scope>
    <source>
        <strain evidence="17">I ESC-2004</strain>
    </source>
</reference>
<dbReference type="OrthoDB" id="1470350at2759"/>
<dbReference type="HOGENOM" id="CLU_001570_22_0_1"/>
<gene>
    <name evidence="15" type="ORF">CAPTEDRAFT_73926</name>
</gene>
<evidence type="ECO:0000256" key="9">
    <source>
        <dbReference type="ARBA" id="ARBA00023002"/>
    </source>
</evidence>
<reference evidence="15 17" key="2">
    <citation type="journal article" date="2013" name="Nature">
        <title>Insights into bilaterian evolution from three spiralian genomes.</title>
        <authorList>
            <person name="Simakov O."/>
            <person name="Marletaz F."/>
            <person name="Cho S.J."/>
            <person name="Edsinger-Gonzales E."/>
            <person name="Havlak P."/>
            <person name="Hellsten U."/>
            <person name="Kuo D.H."/>
            <person name="Larsson T."/>
            <person name="Lv J."/>
            <person name="Arendt D."/>
            <person name="Savage R."/>
            <person name="Osoegawa K."/>
            <person name="de Jong P."/>
            <person name="Grimwood J."/>
            <person name="Chapman J.A."/>
            <person name="Shapiro H."/>
            <person name="Aerts A."/>
            <person name="Otillar R.P."/>
            <person name="Terry A.Y."/>
            <person name="Boore J.L."/>
            <person name="Grigoriev I.V."/>
            <person name="Lindberg D.R."/>
            <person name="Seaver E.C."/>
            <person name="Weisblat D.A."/>
            <person name="Putnam N.H."/>
            <person name="Rokhsar D.S."/>
        </authorList>
    </citation>
    <scope>NUCLEOTIDE SEQUENCE</scope>
    <source>
        <strain evidence="15 17">I ESC-2004</strain>
    </source>
</reference>
<dbReference type="PANTHER" id="PTHR24289">
    <property type="entry name" value="STEROID 17-ALPHA-HYDROXYLASE/17,20 LYASE"/>
    <property type="match status" value="1"/>
</dbReference>
<evidence type="ECO:0000256" key="6">
    <source>
        <dbReference type="ARBA" id="ARBA00022723"/>
    </source>
</evidence>
<keyword evidence="6 13" id="KW-0479">Metal-binding</keyword>
<dbReference type="GO" id="GO:0005789">
    <property type="term" value="C:endoplasmic reticulum membrane"/>
    <property type="evidence" value="ECO:0007669"/>
    <property type="project" value="UniProtKB-SubCell"/>
</dbReference>
<dbReference type="PROSITE" id="PS00086">
    <property type="entry name" value="CYTOCHROME_P450"/>
    <property type="match status" value="1"/>
</dbReference>
<reference evidence="16" key="3">
    <citation type="submission" date="2015-06" db="UniProtKB">
        <authorList>
            <consortium name="EnsemblMetazoa"/>
        </authorList>
    </citation>
    <scope>IDENTIFICATION</scope>
</reference>
<keyword evidence="10 13" id="KW-0408">Iron</keyword>
<evidence type="ECO:0000256" key="1">
    <source>
        <dbReference type="ARBA" id="ARBA00001971"/>
    </source>
</evidence>
<keyword evidence="17" id="KW-1185">Reference proteome</keyword>
<dbReference type="Pfam" id="PF00067">
    <property type="entry name" value="p450"/>
    <property type="match status" value="1"/>
</dbReference>
<evidence type="ECO:0000313" key="15">
    <source>
        <dbReference type="EMBL" id="ELU03838.1"/>
    </source>
</evidence>
<dbReference type="GO" id="GO:0042446">
    <property type="term" value="P:hormone biosynthetic process"/>
    <property type="evidence" value="ECO:0007669"/>
    <property type="project" value="TreeGrafter"/>
</dbReference>
<sequence>RGWPVVGNLFQVRRERPELTFIEWAKDLGPVFSVKMLHKELVILSSFDAIYEALVIKGNSFSERPQKNFRSSVISDKYLNIGNSRANSTWRKLKKVCHKKIKMYDTGMKRIEVISTGMVKNLLGIFGSTTQKSFNPKEAIYNTVMNTITSLALGKTYSTEDEIFKKLVQFDQGLSTAFAITGRGAELDIFPWLRFFRKKTYKVIQDLVELRNQIWELIKEESSQEDQLLQGDEEDVRLVSALREALVEEGCEITEEHLRAVATIDVVFAGTATTSHTLCIYLNVISKHPNVQAKLQEEVDAIVGSERIVSLTDKRDMPYTQATLLELLRYSSVAPLGAPHMPLEDTVIQGKTIPAGFSVLINYYHLHHDEEFWKNPFEFEPERFLDEDGGLVSVSHPNRRHLMPFGAGPRVCMGEILAKTRIFLIIASLAQKFEI</sequence>
<dbReference type="EMBL" id="KB302832">
    <property type="protein sequence ID" value="ELU03838.1"/>
    <property type="molecule type" value="Genomic_DNA"/>
</dbReference>
<evidence type="ECO:0000256" key="11">
    <source>
        <dbReference type="ARBA" id="ARBA00023033"/>
    </source>
</evidence>
<evidence type="ECO:0000313" key="16">
    <source>
        <dbReference type="EnsemblMetazoa" id="CapteP73926"/>
    </source>
</evidence>
<name>R7UJ64_CAPTE</name>
<dbReference type="GO" id="GO:0005506">
    <property type="term" value="F:iron ion binding"/>
    <property type="evidence" value="ECO:0007669"/>
    <property type="project" value="InterPro"/>
</dbReference>
<dbReference type="EnsemblMetazoa" id="CapteT73926">
    <property type="protein sequence ID" value="CapteP73926"/>
    <property type="gene ID" value="CapteG73926"/>
</dbReference>
<keyword evidence="5 13" id="KW-0349">Heme</keyword>
<keyword evidence="7" id="KW-0256">Endoplasmic reticulum</keyword>
<dbReference type="InterPro" id="IPR001128">
    <property type="entry name" value="Cyt_P450"/>
</dbReference>
<evidence type="ECO:0000256" key="3">
    <source>
        <dbReference type="ARBA" id="ARBA00004406"/>
    </source>
</evidence>
<dbReference type="PANTHER" id="PTHR24289:SF20">
    <property type="entry name" value="STEROID 17-ALPHA-HYDROXYLASE_17,20 LYASE"/>
    <property type="match status" value="1"/>
</dbReference>
<comment type="subcellular location">
    <subcellularLocation>
        <location evidence="3">Endoplasmic reticulum membrane</location>
        <topology evidence="3">Peripheral membrane protein</topology>
    </subcellularLocation>
    <subcellularLocation>
        <location evidence="2">Microsome membrane</location>
        <topology evidence="2">Peripheral membrane protein</topology>
    </subcellularLocation>
</comment>
<keyword evidence="12" id="KW-0472">Membrane</keyword>
<proteinExistence type="inferred from homology"/>
<evidence type="ECO:0000256" key="12">
    <source>
        <dbReference type="ARBA" id="ARBA00023136"/>
    </source>
</evidence>
<dbReference type="STRING" id="283909.R7UJ64"/>
<evidence type="ECO:0000256" key="8">
    <source>
        <dbReference type="ARBA" id="ARBA00022848"/>
    </source>
</evidence>
<feature type="non-terminal residue" evidence="15">
    <location>
        <position position="1"/>
    </location>
</feature>
<protein>
    <recommendedName>
        <fullName evidence="18">Cytochrome P450</fullName>
    </recommendedName>
</protein>
<evidence type="ECO:0000256" key="7">
    <source>
        <dbReference type="ARBA" id="ARBA00022824"/>
    </source>
</evidence>
<dbReference type="InterPro" id="IPR017972">
    <property type="entry name" value="Cyt_P450_CS"/>
</dbReference>
<dbReference type="GO" id="GO:0042448">
    <property type="term" value="P:progesterone metabolic process"/>
    <property type="evidence" value="ECO:0007669"/>
    <property type="project" value="TreeGrafter"/>
</dbReference>
<dbReference type="Proteomes" id="UP000014760">
    <property type="component" value="Unassembled WGS sequence"/>
</dbReference>
<dbReference type="OMA" id="MARTECV"/>
<dbReference type="GO" id="GO:0004508">
    <property type="term" value="F:steroid 17-alpha-monooxygenase activity"/>
    <property type="evidence" value="ECO:0007669"/>
    <property type="project" value="TreeGrafter"/>
</dbReference>
<comment type="cofactor">
    <cofactor evidence="1 13">
        <name>heme</name>
        <dbReference type="ChEBI" id="CHEBI:30413"/>
    </cofactor>
</comment>
<dbReference type="SUPFAM" id="SSF48264">
    <property type="entry name" value="Cytochrome P450"/>
    <property type="match status" value="1"/>
</dbReference>
<keyword evidence="9 14" id="KW-0560">Oxidoreductase</keyword>
<feature type="non-terminal residue" evidence="15">
    <location>
        <position position="435"/>
    </location>
</feature>
<comment type="similarity">
    <text evidence="4 14">Belongs to the cytochrome P450 family.</text>
</comment>
<dbReference type="InterPro" id="IPR002401">
    <property type="entry name" value="Cyt_P450_E_grp-I"/>
</dbReference>
<feature type="binding site" description="axial binding residue" evidence="13">
    <location>
        <position position="412"/>
    </location>
    <ligand>
        <name>heme</name>
        <dbReference type="ChEBI" id="CHEBI:30413"/>
    </ligand>
    <ligandPart>
        <name>Fe</name>
        <dbReference type="ChEBI" id="CHEBI:18248"/>
    </ligandPart>
</feature>
<evidence type="ECO:0000256" key="14">
    <source>
        <dbReference type="RuleBase" id="RU000461"/>
    </source>
</evidence>
<evidence type="ECO:0000256" key="2">
    <source>
        <dbReference type="ARBA" id="ARBA00004174"/>
    </source>
</evidence>
<evidence type="ECO:0008006" key="18">
    <source>
        <dbReference type="Google" id="ProtNLM"/>
    </source>
</evidence>
<organism evidence="15">
    <name type="scientific">Capitella teleta</name>
    <name type="common">Polychaete worm</name>
    <dbReference type="NCBI Taxonomy" id="283909"/>
    <lineage>
        <taxon>Eukaryota</taxon>
        <taxon>Metazoa</taxon>
        <taxon>Spiralia</taxon>
        <taxon>Lophotrochozoa</taxon>
        <taxon>Annelida</taxon>
        <taxon>Polychaeta</taxon>
        <taxon>Sedentaria</taxon>
        <taxon>Scolecida</taxon>
        <taxon>Capitellidae</taxon>
        <taxon>Capitella</taxon>
    </lineage>
</organism>
<evidence type="ECO:0000313" key="17">
    <source>
        <dbReference type="Proteomes" id="UP000014760"/>
    </source>
</evidence>
<evidence type="ECO:0000256" key="13">
    <source>
        <dbReference type="PIRSR" id="PIRSR602401-1"/>
    </source>
</evidence>
<evidence type="ECO:0000256" key="5">
    <source>
        <dbReference type="ARBA" id="ARBA00022617"/>
    </source>
</evidence>
<dbReference type="FunFam" id="1.10.630.10:FF:000238">
    <property type="entry name" value="Cytochrome P450 2A6"/>
    <property type="match status" value="1"/>
</dbReference>
<dbReference type="InterPro" id="IPR036396">
    <property type="entry name" value="Cyt_P450_sf"/>
</dbReference>
<dbReference type="PRINTS" id="PR00463">
    <property type="entry name" value="EP450I"/>
</dbReference>
<dbReference type="PRINTS" id="PR00385">
    <property type="entry name" value="P450"/>
</dbReference>
<dbReference type="GO" id="GO:0020037">
    <property type="term" value="F:heme binding"/>
    <property type="evidence" value="ECO:0007669"/>
    <property type="project" value="InterPro"/>
</dbReference>
<keyword evidence="8" id="KW-0492">Microsome</keyword>
<dbReference type="EMBL" id="AMQN01024300">
    <property type="status" value="NOT_ANNOTATED_CDS"/>
    <property type="molecule type" value="Genomic_DNA"/>
</dbReference>
<dbReference type="AlphaFoldDB" id="R7UJ64"/>
<accession>R7UJ64</accession>
<evidence type="ECO:0000256" key="4">
    <source>
        <dbReference type="ARBA" id="ARBA00010617"/>
    </source>
</evidence>
<evidence type="ECO:0000256" key="10">
    <source>
        <dbReference type="ARBA" id="ARBA00023004"/>
    </source>
</evidence>
<keyword evidence="11 14" id="KW-0503">Monooxygenase</keyword>
<dbReference type="Gene3D" id="1.10.630.10">
    <property type="entry name" value="Cytochrome P450"/>
    <property type="match status" value="1"/>
</dbReference>